<feature type="coiled-coil region" evidence="3">
    <location>
        <begin position="385"/>
        <end position="412"/>
    </location>
</feature>
<dbReference type="PANTHER" id="PTHR35081:SF1">
    <property type="entry name" value="COILED-COIL DOMAIN-CONTAINING PROTEIN 105"/>
    <property type="match status" value="1"/>
</dbReference>
<sequence>MRGVFSAPAAPVSVGDQKWRDRSLSSIQRAQRLVLQTHMDALQSPARYRRAPLSSRLSNSIRLETLDPIRPKSTGTTLYSLGVGGPFPSPALRDQSAEVSISLAGKYMRGVREVEGWLRREAGKVTQEATKLQHQRERLEKLLWSFRKALLVNQQSTDGRKCRPATTETGRDGADLLLSHERKGLNKLKQKMDIILKDTLTQEQALAHCSRQLLDCALERSSVIELLPQLGSPSKNVHTSSSSPLSMKPDSAGPYTPECKEVLESSAAELQKSQQLRESIKQLMCDAIIKQKNLHYSANEGLLKKIAETVNLQHHLTLSSAATKQAINRKQRQMQSASYSHGRVLGPVSSEDLFCREKLDRPVMQVYGRHQSWLLPESNLLTQGNVTLKQHLESAEKAVEELQVARLHLDEDTYLKRAAASVDSSVVRLRRRLVRPKILQSPFSVTPVCFLLSPLWTASDTPPYVAQGSAAYPARPLDREGSFRWSCMRRAVCCQRCVGSLERSLRWV</sequence>
<keyword evidence="3" id="KW-0175">Coiled coil</keyword>
<dbReference type="AlphaFoldDB" id="A0A8B9GY68"/>
<dbReference type="InterPro" id="IPR038949">
    <property type="entry name" value="TEKTL1"/>
</dbReference>
<feature type="compositionally biased region" description="Low complexity" evidence="4">
    <location>
        <begin position="240"/>
        <end position="251"/>
    </location>
</feature>
<dbReference type="Ensembl" id="ENSAMXT00005004480.1">
    <property type="protein sequence ID" value="ENSAMXP00005003929.1"/>
    <property type="gene ID" value="ENSAMXG00005002445.1"/>
</dbReference>
<evidence type="ECO:0000256" key="1">
    <source>
        <dbReference type="ARBA" id="ARBA00004496"/>
    </source>
</evidence>
<dbReference type="InterPro" id="IPR048256">
    <property type="entry name" value="Tektin-like"/>
</dbReference>
<protein>
    <submittedName>
        <fullName evidence="5">Sperm acrosome membrane-associated protein 4-like</fullName>
    </submittedName>
</protein>
<evidence type="ECO:0000313" key="5">
    <source>
        <dbReference type="Ensembl" id="ENSAMXP00005003929.1"/>
    </source>
</evidence>
<evidence type="ECO:0000313" key="6">
    <source>
        <dbReference type="Proteomes" id="UP000694621"/>
    </source>
</evidence>
<keyword evidence="2" id="KW-0963">Cytoplasm</keyword>
<evidence type="ECO:0000256" key="4">
    <source>
        <dbReference type="SAM" id="MobiDB-lite"/>
    </source>
</evidence>
<evidence type="ECO:0000256" key="2">
    <source>
        <dbReference type="ARBA" id="ARBA00022490"/>
    </source>
</evidence>
<name>A0A8B9GY68_ASTMX</name>
<dbReference type="Pfam" id="PF03148">
    <property type="entry name" value="Tektin"/>
    <property type="match status" value="1"/>
</dbReference>
<comment type="subcellular location">
    <subcellularLocation>
        <location evidence="1">Cytoplasm</location>
    </subcellularLocation>
</comment>
<feature type="region of interest" description="Disordered" evidence="4">
    <location>
        <begin position="231"/>
        <end position="257"/>
    </location>
</feature>
<dbReference type="PANTHER" id="PTHR35081">
    <property type="entry name" value="COILED-COIL DOMAIN-CONTAINING PROTEIN 105"/>
    <property type="match status" value="1"/>
</dbReference>
<evidence type="ECO:0000256" key="3">
    <source>
        <dbReference type="SAM" id="Coils"/>
    </source>
</evidence>
<organism evidence="5 6">
    <name type="scientific">Astyanax mexicanus</name>
    <name type="common">Blind cave fish</name>
    <name type="synonym">Astyanax fasciatus mexicanus</name>
    <dbReference type="NCBI Taxonomy" id="7994"/>
    <lineage>
        <taxon>Eukaryota</taxon>
        <taxon>Metazoa</taxon>
        <taxon>Chordata</taxon>
        <taxon>Craniata</taxon>
        <taxon>Vertebrata</taxon>
        <taxon>Euteleostomi</taxon>
        <taxon>Actinopterygii</taxon>
        <taxon>Neopterygii</taxon>
        <taxon>Teleostei</taxon>
        <taxon>Ostariophysi</taxon>
        <taxon>Characiformes</taxon>
        <taxon>Characoidei</taxon>
        <taxon>Acestrorhamphidae</taxon>
        <taxon>Acestrorhamphinae</taxon>
        <taxon>Astyanax</taxon>
    </lineage>
</organism>
<proteinExistence type="predicted"/>
<reference evidence="5" key="1">
    <citation type="submission" date="2025-08" db="UniProtKB">
        <authorList>
            <consortium name="Ensembl"/>
        </authorList>
    </citation>
    <scope>IDENTIFICATION</scope>
</reference>
<accession>A0A8B9GY68</accession>
<dbReference type="GO" id="GO:0005737">
    <property type="term" value="C:cytoplasm"/>
    <property type="evidence" value="ECO:0007669"/>
    <property type="project" value="UniProtKB-SubCell"/>
</dbReference>
<dbReference type="GO" id="GO:0005929">
    <property type="term" value="C:cilium"/>
    <property type="evidence" value="ECO:0007669"/>
    <property type="project" value="UniProtKB-ARBA"/>
</dbReference>
<gene>
    <name evidence="5" type="primary">lypc</name>
</gene>
<dbReference type="Proteomes" id="UP000694621">
    <property type="component" value="Unplaced"/>
</dbReference>